<dbReference type="Gene3D" id="3.40.50.280">
    <property type="entry name" value="Cobalamin-binding domain"/>
    <property type="match status" value="1"/>
</dbReference>
<keyword evidence="3" id="KW-0479">Metal-binding</keyword>
<evidence type="ECO:0000256" key="5">
    <source>
        <dbReference type="ARBA" id="ARBA00023014"/>
    </source>
</evidence>
<sequence length="427" mass="48219">MGRVLLISANTEKRPPVFPLGLSYIHASLVASGYEAGMLDMTQLDYTREAVTSYLDSYAPDYIGVSIRNLDNCCMQYPRSFVEQVCLLVDWVRQWSHAAIVILGGAGFSLLPRQWLQETGADYGIVGDGCDSMVELLSHLEKGEEPSAVSGLMFCTKNGEWKYSAPEAPEQLDHPYFPSRSGFLHSYDVERKVRHNVLTKRGCALSCTYCAYPSLEGRAVRLRSPQGIADEIEQMVLQHDIGSFDFVDSVFNYPLEHAEDICRELIGRAVPVSWGCFLNPRFFTAEFAGLLKQAGCTEVEFGIDSGSDICLRSFKKNFRQTEIRAVVQLCQEQDLAFSFCLLIGGPEETPETLRETLDLMEELKVQHIFGLFGIRILPSTDMYRYVGSPEPDDLLHPKFFMSPQLNLEQASSICRPYRERNPDWMFI</sequence>
<comment type="cofactor">
    <cofactor evidence="1">
        <name>[4Fe-4S] cluster</name>
        <dbReference type="ChEBI" id="CHEBI:49883"/>
    </cofactor>
</comment>
<dbReference type="EMBL" id="CP009285">
    <property type="protein sequence ID" value="AIQ56654.1"/>
    <property type="molecule type" value="Genomic_DNA"/>
</dbReference>
<dbReference type="RefSeq" id="WP_042210964.1">
    <property type="nucleotide sequence ID" value="NZ_CP009285.1"/>
</dbReference>
<evidence type="ECO:0000256" key="3">
    <source>
        <dbReference type="ARBA" id="ARBA00022723"/>
    </source>
</evidence>
<dbReference type="InterPro" id="IPR006638">
    <property type="entry name" value="Elp3/MiaA/NifB-like_rSAM"/>
</dbReference>
<dbReference type="Pfam" id="PF04055">
    <property type="entry name" value="Radical_SAM"/>
    <property type="match status" value="1"/>
</dbReference>
<dbReference type="GO" id="GO:0003824">
    <property type="term" value="F:catalytic activity"/>
    <property type="evidence" value="ECO:0007669"/>
    <property type="project" value="InterPro"/>
</dbReference>
<feature type="domain" description="B12-binding" evidence="6">
    <location>
        <begin position="1"/>
        <end position="147"/>
    </location>
</feature>
<dbReference type="OrthoDB" id="9801424at2"/>
<dbReference type="GO" id="GO:0051539">
    <property type="term" value="F:4 iron, 4 sulfur cluster binding"/>
    <property type="evidence" value="ECO:0007669"/>
    <property type="project" value="UniProtKB-KW"/>
</dbReference>
<dbReference type="InterPro" id="IPR051198">
    <property type="entry name" value="BchE-like"/>
</dbReference>
<dbReference type="PANTHER" id="PTHR43409">
    <property type="entry name" value="ANAEROBIC MAGNESIUM-PROTOPORPHYRIN IX MONOMETHYL ESTER CYCLASE-RELATED"/>
    <property type="match status" value="1"/>
</dbReference>
<dbReference type="PROSITE" id="PS51332">
    <property type="entry name" value="B12_BINDING"/>
    <property type="match status" value="1"/>
</dbReference>
<dbReference type="Proteomes" id="UP000029518">
    <property type="component" value="Chromosome"/>
</dbReference>
<keyword evidence="5" id="KW-0411">Iron-sulfur</keyword>
<dbReference type="KEGG" id="pbd:PBOR_06650"/>
<dbReference type="GO" id="GO:0031419">
    <property type="term" value="F:cobalamin binding"/>
    <property type="evidence" value="ECO:0007669"/>
    <property type="project" value="InterPro"/>
</dbReference>
<keyword evidence="2" id="KW-0949">S-adenosyl-L-methionine</keyword>
<evidence type="ECO:0000313" key="8">
    <source>
        <dbReference type="EMBL" id="AIQ56654.1"/>
    </source>
</evidence>
<dbReference type="SUPFAM" id="SSF102114">
    <property type="entry name" value="Radical SAM enzymes"/>
    <property type="match status" value="1"/>
</dbReference>
<dbReference type="SFLD" id="SFLDG01123">
    <property type="entry name" value="methyltransferase_(Class_B)"/>
    <property type="match status" value="1"/>
</dbReference>
<dbReference type="SFLD" id="SFLDS00029">
    <property type="entry name" value="Radical_SAM"/>
    <property type="match status" value="1"/>
</dbReference>
<reference evidence="8" key="1">
    <citation type="submission" date="2014-08" db="EMBL/GenBank/DDBJ databases">
        <title>Comparative genomics of the Paenibacillus odorifer group.</title>
        <authorList>
            <person name="den Bakker H.C."/>
            <person name="Tsai Y.-C.Y.-C."/>
            <person name="Martin N."/>
            <person name="Korlach J."/>
            <person name="Wiedmann M."/>
        </authorList>
    </citation>
    <scope>NUCLEOTIDE SEQUENCE [LARGE SCALE GENOMIC DNA]</scope>
    <source>
        <strain evidence="8">DSM 13188</strain>
    </source>
</reference>
<dbReference type="SFLD" id="SFLDG01082">
    <property type="entry name" value="B12-binding_domain_containing"/>
    <property type="match status" value="1"/>
</dbReference>
<evidence type="ECO:0000259" key="7">
    <source>
        <dbReference type="PROSITE" id="PS51918"/>
    </source>
</evidence>
<dbReference type="CDD" id="cd01335">
    <property type="entry name" value="Radical_SAM"/>
    <property type="match status" value="1"/>
</dbReference>
<dbReference type="Gene3D" id="3.80.30.20">
    <property type="entry name" value="tm_1862 like domain"/>
    <property type="match status" value="1"/>
</dbReference>
<evidence type="ECO:0000256" key="4">
    <source>
        <dbReference type="ARBA" id="ARBA00023004"/>
    </source>
</evidence>
<dbReference type="GO" id="GO:0046872">
    <property type="term" value="F:metal ion binding"/>
    <property type="evidence" value="ECO:0007669"/>
    <property type="project" value="UniProtKB-KW"/>
</dbReference>
<accession>A0A089MJ92</accession>
<organism evidence="8 9">
    <name type="scientific">Paenibacillus borealis</name>
    <dbReference type="NCBI Taxonomy" id="160799"/>
    <lineage>
        <taxon>Bacteria</taxon>
        <taxon>Bacillati</taxon>
        <taxon>Bacillota</taxon>
        <taxon>Bacilli</taxon>
        <taxon>Bacillales</taxon>
        <taxon>Paenibacillaceae</taxon>
        <taxon>Paenibacillus</taxon>
    </lineage>
</organism>
<dbReference type="InterPro" id="IPR023404">
    <property type="entry name" value="rSAM_horseshoe"/>
</dbReference>
<evidence type="ECO:0000259" key="6">
    <source>
        <dbReference type="PROSITE" id="PS51332"/>
    </source>
</evidence>
<dbReference type="GO" id="GO:0005829">
    <property type="term" value="C:cytosol"/>
    <property type="evidence" value="ECO:0007669"/>
    <property type="project" value="TreeGrafter"/>
</dbReference>
<dbReference type="PROSITE" id="PS51918">
    <property type="entry name" value="RADICAL_SAM"/>
    <property type="match status" value="1"/>
</dbReference>
<name>A0A089MJ92_PAEBO</name>
<keyword evidence="4" id="KW-0408">Iron</keyword>
<dbReference type="HOGENOM" id="CLU_021572_4_5_9"/>
<dbReference type="AlphaFoldDB" id="A0A089MJ92"/>
<dbReference type="Pfam" id="PF02310">
    <property type="entry name" value="B12-binding"/>
    <property type="match status" value="1"/>
</dbReference>
<dbReference type="InterPro" id="IPR034466">
    <property type="entry name" value="Methyltransferase_Class_B"/>
</dbReference>
<gene>
    <name evidence="8" type="ORF">PBOR_06650</name>
</gene>
<evidence type="ECO:0000256" key="2">
    <source>
        <dbReference type="ARBA" id="ARBA00022691"/>
    </source>
</evidence>
<protein>
    <submittedName>
        <fullName evidence="8">Uncharacterized protein</fullName>
    </submittedName>
</protein>
<dbReference type="InterPro" id="IPR058240">
    <property type="entry name" value="rSAM_sf"/>
</dbReference>
<proteinExistence type="predicted"/>
<evidence type="ECO:0000313" key="9">
    <source>
        <dbReference type="Proteomes" id="UP000029518"/>
    </source>
</evidence>
<dbReference type="InterPro" id="IPR006158">
    <property type="entry name" value="Cobalamin-bd"/>
</dbReference>
<dbReference type="PANTHER" id="PTHR43409:SF16">
    <property type="entry name" value="SLR0320 PROTEIN"/>
    <property type="match status" value="1"/>
</dbReference>
<keyword evidence="9" id="KW-1185">Reference proteome</keyword>
<dbReference type="InterPro" id="IPR007197">
    <property type="entry name" value="rSAM"/>
</dbReference>
<evidence type="ECO:0000256" key="1">
    <source>
        <dbReference type="ARBA" id="ARBA00001966"/>
    </source>
</evidence>
<dbReference type="SMART" id="SM00729">
    <property type="entry name" value="Elp3"/>
    <property type="match status" value="1"/>
</dbReference>
<feature type="domain" description="Radical SAM core" evidence="7">
    <location>
        <begin position="189"/>
        <end position="412"/>
    </location>
</feature>